<accession>A0A4V1BZJ4</accession>
<dbReference type="Proteomes" id="UP000295294">
    <property type="component" value="Plasmid unnamed1"/>
</dbReference>
<protein>
    <submittedName>
        <fullName evidence="1">Uncharacterized protein</fullName>
    </submittedName>
</protein>
<dbReference type="EMBL" id="CP038636">
    <property type="protein sequence ID" value="QBY55532.1"/>
    <property type="molecule type" value="Genomic_DNA"/>
</dbReference>
<sequence>MYGFGRYLEDGAQHTLAAIIDSPAEHWWKDFLTRWQPSGSENGLRLALRRNYMNFYLCGQSVGRVGFDHGGVPYVETHAKYAFDKEQLAKYVRLSGNRFVHPGTGVAHSYEGMSTLIQWVERAAGKAGEEKRFVERVVAKNASVIDLEMALPAFDDRRRAPRIDLVALEQCADRIKVVFWEAKLVKDSRLVARGRPEVLTQLEDYKQYMADSQRRKQVADAYANTCAQTLRFHDMAQRLGLSVRAPDPMVIEVARDPAILDIDPVPRLLILDDGSTSGARRLHLERLRSTEFGAPVPIVMVQSDAAIKLCQPEAVDG</sequence>
<dbReference type="AlphaFoldDB" id="A0A4V1BZJ4"/>
<reference evidence="1 2" key="1">
    <citation type="submission" date="2019-03" db="EMBL/GenBank/DDBJ databases">
        <title>Efficiently degradation of phenoxyalkanoic acid herbicides by Cupriavidus oxalaticus strain X32.</title>
        <authorList>
            <person name="Sheng X."/>
        </authorList>
    </citation>
    <scope>NUCLEOTIDE SEQUENCE [LARGE SCALE GENOMIC DNA]</scope>
    <source>
        <strain evidence="1 2">X32</strain>
        <plasmid evidence="1 2">unnamed1</plasmid>
    </source>
</reference>
<geneLocation type="plasmid" evidence="1">
    <name>unnamed1</name>
</geneLocation>
<evidence type="ECO:0000313" key="2">
    <source>
        <dbReference type="Proteomes" id="UP000295294"/>
    </source>
</evidence>
<name>A0A4V1BZJ4_9BURK</name>
<dbReference type="RefSeq" id="WP_135706772.1">
    <property type="nucleotide sequence ID" value="NZ_CP038636.1"/>
</dbReference>
<dbReference type="KEGG" id="cox:E0W60_31465"/>
<keyword evidence="1" id="KW-0614">Plasmid</keyword>
<dbReference type="OrthoDB" id="7107775at2"/>
<proteinExistence type="predicted"/>
<gene>
    <name evidence="1" type="ORF">E0W60_31465</name>
</gene>
<organism evidence="1 2">
    <name type="scientific">Cupriavidus oxalaticus</name>
    <dbReference type="NCBI Taxonomy" id="96344"/>
    <lineage>
        <taxon>Bacteria</taxon>
        <taxon>Pseudomonadati</taxon>
        <taxon>Pseudomonadota</taxon>
        <taxon>Betaproteobacteria</taxon>
        <taxon>Burkholderiales</taxon>
        <taxon>Burkholderiaceae</taxon>
        <taxon>Cupriavidus</taxon>
    </lineage>
</organism>
<evidence type="ECO:0000313" key="1">
    <source>
        <dbReference type="EMBL" id="QBY55532.1"/>
    </source>
</evidence>